<keyword evidence="2" id="KW-0805">Transcription regulation</keyword>
<name>A0ABD2YRA8_9GENT</name>
<gene>
    <name evidence="8" type="ORF">ACH5RR_028884</name>
</gene>
<dbReference type="PRINTS" id="PR00404">
    <property type="entry name" value="MADSDOMAIN"/>
</dbReference>
<keyword evidence="9" id="KW-1185">Reference proteome</keyword>
<dbReference type="AlphaFoldDB" id="A0ABD2YRA8"/>
<evidence type="ECO:0000256" key="4">
    <source>
        <dbReference type="ARBA" id="ARBA00023163"/>
    </source>
</evidence>
<reference evidence="8 9" key="1">
    <citation type="submission" date="2024-11" db="EMBL/GenBank/DDBJ databases">
        <title>A near-complete genome assembly of Cinchona calisaya.</title>
        <authorList>
            <person name="Lian D.C."/>
            <person name="Zhao X.W."/>
            <person name="Wei L."/>
        </authorList>
    </citation>
    <scope>NUCLEOTIDE SEQUENCE [LARGE SCALE GENOMIC DNA]</scope>
    <source>
        <tissue evidence="8">Nenye</tissue>
    </source>
</reference>
<evidence type="ECO:0000256" key="6">
    <source>
        <dbReference type="SAM" id="Coils"/>
    </source>
</evidence>
<sequence length="275" mass="30369">MATKKTRGRLKIDLAKIKNERNLHVTFSKRRAGLFKKASELCTLTGSEVALVVFSPGQKAYSFGSPSVNAIIERFESQTPHPTSLDPSNLLVEAHHKANVQHLNKELTILENQFECEEKRGESLNRIRKVGQSCNWWQTPINELNVEQLEHLKLAFLVLHKIVKAEMQKLMSKNASKNSIHQVIHPYGIGCFGVNNARKNVPSVYDLFRAKAFGVMALPPCAGMSSASISIMNVGKNVPTTLVPYDPKETGSDVGGPMPPNHEGFNHGFGGIGLF</sequence>
<dbReference type="PANTHER" id="PTHR11945">
    <property type="entry name" value="MADS BOX PROTEIN"/>
    <property type="match status" value="1"/>
</dbReference>
<proteinExistence type="predicted"/>
<keyword evidence="6" id="KW-0175">Coiled coil</keyword>
<evidence type="ECO:0000313" key="8">
    <source>
        <dbReference type="EMBL" id="KAL3509483.1"/>
    </source>
</evidence>
<evidence type="ECO:0000256" key="2">
    <source>
        <dbReference type="ARBA" id="ARBA00023015"/>
    </source>
</evidence>
<dbReference type="Gene3D" id="3.40.1810.10">
    <property type="entry name" value="Transcription factor, MADS-box"/>
    <property type="match status" value="1"/>
</dbReference>
<evidence type="ECO:0000256" key="1">
    <source>
        <dbReference type="ARBA" id="ARBA00004123"/>
    </source>
</evidence>
<comment type="subcellular location">
    <subcellularLocation>
        <location evidence="1">Nucleus</location>
    </subcellularLocation>
</comment>
<evidence type="ECO:0000256" key="3">
    <source>
        <dbReference type="ARBA" id="ARBA00023125"/>
    </source>
</evidence>
<keyword evidence="4" id="KW-0804">Transcription</keyword>
<dbReference type="GO" id="GO:0003677">
    <property type="term" value="F:DNA binding"/>
    <property type="evidence" value="ECO:0007669"/>
    <property type="project" value="UniProtKB-KW"/>
</dbReference>
<organism evidence="8 9">
    <name type="scientific">Cinchona calisaya</name>
    <dbReference type="NCBI Taxonomy" id="153742"/>
    <lineage>
        <taxon>Eukaryota</taxon>
        <taxon>Viridiplantae</taxon>
        <taxon>Streptophyta</taxon>
        <taxon>Embryophyta</taxon>
        <taxon>Tracheophyta</taxon>
        <taxon>Spermatophyta</taxon>
        <taxon>Magnoliopsida</taxon>
        <taxon>eudicotyledons</taxon>
        <taxon>Gunneridae</taxon>
        <taxon>Pentapetalae</taxon>
        <taxon>asterids</taxon>
        <taxon>lamiids</taxon>
        <taxon>Gentianales</taxon>
        <taxon>Rubiaceae</taxon>
        <taxon>Cinchonoideae</taxon>
        <taxon>Cinchoneae</taxon>
        <taxon>Cinchona</taxon>
    </lineage>
</organism>
<keyword evidence="5" id="KW-0539">Nucleus</keyword>
<dbReference type="InterPro" id="IPR036879">
    <property type="entry name" value="TF_MADSbox_sf"/>
</dbReference>
<dbReference type="FunFam" id="3.40.1810.10:FF:000006">
    <property type="entry name" value="Agamous-like MADS-box protein AGL62"/>
    <property type="match status" value="1"/>
</dbReference>
<evidence type="ECO:0000313" key="9">
    <source>
        <dbReference type="Proteomes" id="UP001630127"/>
    </source>
</evidence>
<dbReference type="SMART" id="SM00432">
    <property type="entry name" value="MADS"/>
    <property type="match status" value="1"/>
</dbReference>
<dbReference type="Gene3D" id="6.10.140.920">
    <property type="match status" value="1"/>
</dbReference>
<protein>
    <recommendedName>
        <fullName evidence="7">MADS-box domain-containing protein</fullName>
    </recommendedName>
</protein>
<dbReference type="PANTHER" id="PTHR11945:SF769">
    <property type="entry name" value="AGAMOUS-LIKE MADS-BOX PROTEIN AGL62"/>
    <property type="match status" value="1"/>
</dbReference>
<evidence type="ECO:0000259" key="7">
    <source>
        <dbReference type="PROSITE" id="PS50066"/>
    </source>
</evidence>
<dbReference type="EMBL" id="JBJUIK010000012">
    <property type="protein sequence ID" value="KAL3509483.1"/>
    <property type="molecule type" value="Genomic_DNA"/>
</dbReference>
<dbReference type="InterPro" id="IPR002100">
    <property type="entry name" value="TF_MADSbox"/>
</dbReference>
<keyword evidence="3" id="KW-0238">DNA-binding</keyword>
<dbReference type="Proteomes" id="UP001630127">
    <property type="component" value="Unassembled WGS sequence"/>
</dbReference>
<dbReference type="GO" id="GO:0005634">
    <property type="term" value="C:nucleus"/>
    <property type="evidence" value="ECO:0007669"/>
    <property type="project" value="UniProtKB-SubCell"/>
</dbReference>
<dbReference type="Pfam" id="PF00319">
    <property type="entry name" value="SRF-TF"/>
    <property type="match status" value="1"/>
</dbReference>
<dbReference type="PROSITE" id="PS50066">
    <property type="entry name" value="MADS_BOX_2"/>
    <property type="match status" value="1"/>
</dbReference>
<dbReference type="SUPFAM" id="SSF55455">
    <property type="entry name" value="SRF-like"/>
    <property type="match status" value="1"/>
</dbReference>
<feature type="coiled-coil region" evidence="6">
    <location>
        <begin position="93"/>
        <end position="120"/>
    </location>
</feature>
<feature type="domain" description="MADS-box" evidence="7">
    <location>
        <begin position="7"/>
        <end position="67"/>
    </location>
</feature>
<accession>A0ABD2YRA8</accession>
<comment type="caution">
    <text evidence="8">The sequence shown here is derived from an EMBL/GenBank/DDBJ whole genome shotgun (WGS) entry which is preliminary data.</text>
</comment>
<evidence type="ECO:0000256" key="5">
    <source>
        <dbReference type="ARBA" id="ARBA00023242"/>
    </source>
</evidence>